<dbReference type="EMBL" id="KL601576">
    <property type="protein sequence ID" value="KER18419.1"/>
    <property type="molecule type" value="Genomic_DNA"/>
</dbReference>
<dbReference type="AlphaFoldDB" id="A0A074ZT25"/>
<dbReference type="GeneID" id="20330234"/>
<dbReference type="SUPFAM" id="SSF140990">
    <property type="entry name" value="FtsH protease domain-like"/>
    <property type="match status" value="1"/>
</dbReference>
<dbReference type="KEGG" id="ovi:T265_16069"/>
<sequence length="61" mass="6582">VTIIPRGEAGGHTSFLQDKDLSFWTRSQLLAQLDVLMGGRVGEEIAFGTDKVTTGAGDDFR</sequence>
<dbReference type="InterPro" id="IPR000642">
    <property type="entry name" value="Peptidase_M41"/>
</dbReference>
<reference evidence="2 3" key="1">
    <citation type="submission" date="2013-11" db="EMBL/GenBank/DDBJ databases">
        <title>Opisthorchis viverrini - life in the bile duct.</title>
        <authorList>
            <person name="Young N.D."/>
            <person name="Nagarajan N."/>
            <person name="Lin S.J."/>
            <person name="Korhonen P.K."/>
            <person name="Jex A.R."/>
            <person name="Hall R.S."/>
            <person name="Safavi-Hemami H."/>
            <person name="Kaewkong W."/>
            <person name="Bertrand D."/>
            <person name="Gao S."/>
            <person name="Seet Q."/>
            <person name="Wongkham S."/>
            <person name="Teh B.T."/>
            <person name="Wongkham C."/>
            <person name="Intapan P.M."/>
            <person name="Maleewong W."/>
            <person name="Yang X."/>
            <person name="Hu M."/>
            <person name="Wang Z."/>
            <person name="Hofmann A."/>
            <person name="Sternberg P.W."/>
            <person name="Tan P."/>
            <person name="Wang J."/>
            <person name="Gasser R.B."/>
        </authorList>
    </citation>
    <scope>NUCLEOTIDE SEQUENCE [LARGE SCALE GENOMIC DNA]</scope>
</reference>
<organism evidence="2 3">
    <name type="scientific">Opisthorchis viverrini</name>
    <name type="common">Southeast Asian liver fluke</name>
    <dbReference type="NCBI Taxonomy" id="6198"/>
    <lineage>
        <taxon>Eukaryota</taxon>
        <taxon>Metazoa</taxon>
        <taxon>Spiralia</taxon>
        <taxon>Lophotrochozoa</taxon>
        <taxon>Platyhelminthes</taxon>
        <taxon>Trematoda</taxon>
        <taxon>Digenea</taxon>
        <taxon>Opisthorchiida</taxon>
        <taxon>Opisthorchiata</taxon>
        <taxon>Opisthorchiidae</taxon>
        <taxon>Opisthorchis</taxon>
    </lineage>
</organism>
<dbReference type="Gene3D" id="1.20.58.760">
    <property type="entry name" value="Peptidase M41"/>
    <property type="match status" value="1"/>
</dbReference>
<dbReference type="GO" id="GO:0005524">
    <property type="term" value="F:ATP binding"/>
    <property type="evidence" value="ECO:0007669"/>
    <property type="project" value="InterPro"/>
</dbReference>
<dbReference type="Proteomes" id="UP000054324">
    <property type="component" value="Unassembled WGS sequence"/>
</dbReference>
<dbReference type="RefSeq" id="XP_009177834.1">
    <property type="nucleotide sequence ID" value="XM_009179570.1"/>
</dbReference>
<dbReference type="GO" id="GO:0006508">
    <property type="term" value="P:proteolysis"/>
    <property type="evidence" value="ECO:0007669"/>
    <property type="project" value="InterPro"/>
</dbReference>
<evidence type="ECO:0000313" key="2">
    <source>
        <dbReference type="EMBL" id="KER18419.1"/>
    </source>
</evidence>
<feature type="non-terminal residue" evidence="2">
    <location>
        <position position="1"/>
    </location>
</feature>
<dbReference type="STRING" id="6198.A0A074ZT25"/>
<dbReference type="GO" id="GO:0004222">
    <property type="term" value="F:metalloendopeptidase activity"/>
    <property type="evidence" value="ECO:0007669"/>
    <property type="project" value="InterPro"/>
</dbReference>
<feature type="domain" description="Peptidase M41" evidence="1">
    <location>
        <begin position="1"/>
        <end position="60"/>
    </location>
</feature>
<accession>A0A074ZT25</accession>
<feature type="non-terminal residue" evidence="2">
    <location>
        <position position="61"/>
    </location>
</feature>
<dbReference type="PANTHER" id="PTHR23076">
    <property type="entry name" value="METALLOPROTEASE M41 FTSH"/>
    <property type="match status" value="1"/>
</dbReference>
<dbReference type="OrthoDB" id="1413014at2759"/>
<dbReference type="GO" id="GO:0004176">
    <property type="term" value="F:ATP-dependent peptidase activity"/>
    <property type="evidence" value="ECO:0007669"/>
    <property type="project" value="InterPro"/>
</dbReference>
<proteinExistence type="predicted"/>
<dbReference type="MEROPS" id="M41.A11"/>
<dbReference type="Pfam" id="PF01434">
    <property type="entry name" value="Peptidase_M41"/>
    <property type="match status" value="1"/>
</dbReference>
<dbReference type="CTD" id="20330234"/>
<name>A0A074ZT25_OPIVI</name>
<dbReference type="InterPro" id="IPR037219">
    <property type="entry name" value="Peptidase_M41-like"/>
</dbReference>
<protein>
    <recommendedName>
        <fullName evidence="1">Peptidase M41 domain-containing protein</fullName>
    </recommendedName>
</protein>
<evidence type="ECO:0000313" key="3">
    <source>
        <dbReference type="Proteomes" id="UP000054324"/>
    </source>
</evidence>
<dbReference type="PANTHER" id="PTHR23076:SF97">
    <property type="entry name" value="ATP-DEPENDENT ZINC METALLOPROTEASE YME1L1"/>
    <property type="match status" value="1"/>
</dbReference>
<evidence type="ECO:0000259" key="1">
    <source>
        <dbReference type="Pfam" id="PF01434"/>
    </source>
</evidence>
<gene>
    <name evidence="2" type="ORF">T265_16069</name>
</gene>
<keyword evidence="3" id="KW-1185">Reference proteome</keyword>